<organism evidence="2 3">
    <name type="scientific">Caldicellulosiruptor owensensis (strain ATCC 700167 / DSM 13100 / OL)</name>
    <dbReference type="NCBI Taxonomy" id="632518"/>
    <lineage>
        <taxon>Bacteria</taxon>
        <taxon>Bacillati</taxon>
        <taxon>Bacillota</taxon>
        <taxon>Bacillota incertae sedis</taxon>
        <taxon>Caldicellulosiruptorales</taxon>
        <taxon>Caldicellulosiruptoraceae</taxon>
        <taxon>Caldicellulosiruptor</taxon>
    </lineage>
</organism>
<dbReference type="NCBIfam" id="TIGR01764">
    <property type="entry name" value="excise"/>
    <property type="match status" value="1"/>
</dbReference>
<dbReference type="KEGG" id="cow:Calow_0812"/>
<accession>E4Q606</accession>
<dbReference type="InterPro" id="IPR010093">
    <property type="entry name" value="SinI_DNA-bd"/>
</dbReference>
<dbReference type="Proteomes" id="UP000006889">
    <property type="component" value="Chromosome"/>
</dbReference>
<evidence type="ECO:0000313" key="3">
    <source>
        <dbReference type="Proteomes" id="UP000006889"/>
    </source>
</evidence>
<dbReference type="Pfam" id="PF12728">
    <property type="entry name" value="HTH_17"/>
    <property type="match status" value="1"/>
</dbReference>
<evidence type="ECO:0000313" key="2">
    <source>
        <dbReference type="EMBL" id="ADQ04380.1"/>
    </source>
</evidence>
<protein>
    <submittedName>
        <fullName evidence="2">DNA binding domain protein, excisionase family</fullName>
    </submittedName>
</protein>
<keyword evidence="3" id="KW-1185">Reference proteome</keyword>
<gene>
    <name evidence="2" type="ordered locus">Calow_0812</name>
</gene>
<dbReference type="STRING" id="632518.Calow_0812"/>
<dbReference type="Gene3D" id="3.90.105.50">
    <property type="match status" value="1"/>
</dbReference>
<evidence type="ECO:0000259" key="1">
    <source>
        <dbReference type="Pfam" id="PF12728"/>
    </source>
</evidence>
<dbReference type="OrthoDB" id="1916697at2"/>
<dbReference type="InterPro" id="IPR038148">
    <property type="entry name" value="Tn1545/Tn916_Xis"/>
</dbReference>
<dbReference type="AlphaFoldDB" id="E4Q606"/>
<name>E4Q606_CALOW</name>
<dbReference type="InterPro" id="IPR041657">
    <property type="entry name" value="HTH_17"/>
</dbReference>
<proteinExistence type="predicted"/>
<feature type="domain" description="Helix-turn-helix" evidence="1">
    <location>
        <begin position="7"/>
        <end position="55"/>
    </location>
</feature>
<dbReference type="HOGENOM" id="CLU_2506478_0_0_9"/>
<reference key="1">
    <citation type="submission" date="2010-09" db="EMBL/GenBank/DDBJ databases">
        <title>Complete sequence of Caldicellulosiruptor owensensis OL.</title>
        <authorList>
            <consortium name="US DOE Joint Genome Institute"/>
            <person name="Lucas S."/>
            <person name="Copeland A."/>
            <person name="Lapidus A."/>
            <person name="Cheng J.-F."/>
            <person name="Bruce D."/>
            <person name="Goodwin L."/>
            <person name="Pitluck S."/>
            <person name="Davenport K."/>
            <person name="Detter J.C."/>
            <person name="Han C."/>
            <person name="Tapia R."/>
            <person name="Land M."/>
            <person name="Hauser L."/>
            <person name="Chang Y.-J."/>
            <person name="Jeffries C."/>
            <person name="Kyrpides N."/>
            <person name="Ivanova N."/>
            <person name="Mikhailova N."/>
            <person name="Blumer-Schuette S.E."/>
            <person name="Kelly R.M."/>
            <person name="Woyke T."/>
        </authorList>
    </citation>
    <scope>NUCLEOTIDE SEQUENCE</scope>
    <source>
        <strain>OL</strain>
    </source>
</reference>
<dbReference type="EMBL" id="CP002216">
    <property type="protein sequence ID" value="ADQ04380.1"/>
    <property type="molecule type" value="Genomic_DNA"/>
</dbReference>
<reference evidence="2 3" key="2">
    <citation type="journal article" date="2011" name="J. Bacteriol.">
        <title>Complete genome sequences for the anaerobic, extremely thermophilic plant biomass-degrading bacteria Caldicellulosiruptor hydrothermalis, Caldicellulosiruptor kristjanssonii, Caldicellulosiruptor kronotskyensis, Caldicellulosiruptor owensenis, and Caldicellulosiruptor lactoaceticus.</title>
        <authorList>
            <person name="Blumer-Schuette S.E."/>
            <person name="Ozdemir I."/>
            <person name="Mistry D."/>
            <person name="Lucas S."/>
            <person name="Lapidus A."/>
            <person name="Cheng J.F."/>
            <person name="Goodwin L.A."/>
            <person name="Pitluck S."/>
            <person name="Land M.L."/>
            <person name="Hauser L.J."/>
            <person name="Woyke T."/>
            <person name="Mikhailova N."/>
            <person name="Pati A."/>
            <person name="Kyrpides N.C."/>
            <person name="Ivanova N."/>
            <person name="Detter J.C."/>
            <person name="Walston-Davenport K."/>
            <person name="Han S."/>
            <person name="Adams M.W."/>
            <person name="Kelly R.M."/>
        </authorList>
    </citation>
    <scope>NUCLEOTIDE SEQUENCE [LARGE SCALE GENOMIC DNA]</scope>
    <source>
        <strain evidence="3">ATCC 700167 / DSM 13100 / OL</strain>
    </source>
</reference>
<sequence>MDNKKAYTVQEAAKILSLGKTTVYELIRQNKIKCIYIGKKIIIPQKAIDEFIEQNMTTCKESERFEPKITYQPNAKLLSIKKISL</sequence>
<dbReference type="GO" id="GO:0003677">
    <property type="term" value="F:DNA binding"/>
    <property type="evidence" value="ECO:0007669"/>
    <property type="project" value="InterPro"/>
</dbReference>